<gene>
    <name evidence="20" type="ORF">SAMN05444169_0106</name>
</gene>
<dbReference type="PANTHER" id="PTHR43304">
    <property type="entry name" value="PHYTOCHROME-LIKE PROTEIN CPH1"/>
    <property type="match status" value="1"/>
</dbReference>
<feature type="domain" description="PAC" evidence="19">
    <location>
        <begin position="376"/>
        <end position="428"/>
    </location>
</feature>
<dbReference type="SMART" id="SM00388">
    <property type="entry name" value="HisKA"/>
    <property type="match status" value="1"/>
</dbReference>
<dbReference type="InterPro" id="IPR052162">
    <property type="entry name" value="Sensor_kinase/Photoreceptor"/>
</dbReference>
<dbReference type="PROSITE" id="PS50110">
    <property type="entry name" value="RESPONSE_REGULATORY"/>
    <property type="match status" value="1"/>
</dbReference>
<evidence type="ECO:0000256" key="12">
    <source>
        <dbReference type="ARBA" id="ARBA00022989"/>
    </source>
</evidence>
<dbReference type="Pfam" id="PF08447">
    <property type="entry name" value="PAS_3"/>
    <property type="match status" value="2"/>
</dbReference>
<evidence type="ECO:0000256" key="5">
    <source>
        <dbReference type="ARBA" id="ARBA00022519"/>
    </source>
</evidence>
<evidence type="ECO:0000256" key="8">
    <source>
        <dbReference type="ARBA" id="ARBA00022692"/>
    </source>
</evidence>
<dbReference type="Pfam" id="PF08448">
    <property type="entry name" value="PAS_4"/>
    <property type="match status" value="2"/>
</dbReference>
<dbReference type="InterPro" id="IPR013655">
    <property type="entry name" value="PAS_fold_3"/>
</dbReference>
<dbReference type="RefSeq" id="WP_172899793.1">
    <property type="nucleotide sequence ID" value="NZ_LT670818.1"/>
</dbReference>
<dbReference type="AlphaFoldDB" id="A0A1M5GF15"/>
<dbReference type="EC" id="2.7.13.3" evidence="3"/>
<keyword evidence="11 20" id="KW-0418">Kinase</keyword>
<dbReference type="CDD" id="cd00082">
    <property type="entry name" value="HisKA"/>
    <property type="match status" value="1"/>
</dbReference>
<dbReference type="PROSITE" id="PS50109">
    <property type="entry name" value="HIS_KIN"/>
    <property type="match status" value="1"/>
</dbReference>
<dbReference type="GO" id="GO:0005886">
    <property type="term" value="C:plasma membrane"/>
    <property type="evidence" value="ECO:0007669"/>
    <property type="project" value="UniProtKB-SubCell"/>
</dbReference>
<dbReference type="InterPro" id="IPR004358">
    <property type="entry name" value="Sig_transdc_His_kin-like_C"/>
</dbReference>
<evidence type="ECO:0000256" key="13">
    <source>
        <dbReference type="ARBA" id="ARBA00023136"/>
    </source>
</evidence>
<keyword evidence="7" id="KW-0808">Transferase</keyword>
<dbReference type="FunFam" id="2.10.70.100:FF:000001">
    <property type="entry name" value="Sensory transduction histidine kinase"/>
    <property type="match status" value="1"/>
</dbReference>
<evidence type="ECO:0000256" key="3">
    <source>
        <dbReference type="ARBA" id="ARBA00012438"/>
    </source>
</evidence>
<keyword evidence="15" id="KW-0175">Coiled coil</keyword>
<keyword evidence="12" id="KW-1133">Transmembrane helix</keyword>
<dbReference type="InterPro" id="IPR036097">
    <property type="entry name" value="HisK_dim/P_sf"/>
</dbReference>
<dbReference type="Gene3D" id="1.10.287.130">
    <property type="match status" value="1"/>
</dbReference>
<evidence type="ECO:0000259" key="19">
    <source>
        <dbReference type="PROSITE" id="PS50113"/>
    </source>
</evidence>
<dbReference type="PROSITE" id="PS50113">
    <property type="entry name" value="PAC"/>
    <property type="match status" value="3"/>
</dbReference>
<evidence type="ECO:0000256" key="1">
    <source>
        <dbReference type="ARBA" id="ARBA00000085"/>
    </source>
</evidence>
<comment type="catalytic activity">
    <reaction evidence="1">
        <text>ATP + protein L-histidine = ADP + protein N-phospho-L-histidine.</text>
        <dbReference type="EC" id="2.7.13.3"/>
    </reaction>
</comment>
<protein>
    <recommendedName>
        <fullName evidence="3">histidine kinase</fullName>
        <ecNumber evidence="3">2.7.13.3</ecNumber>
    </recommendedName>
</protein>
<dbReference type="Pfam" id="PF00512">
    <property type="entry name" value="HisKA"/>
    <property type="match status" value="1"/>
</dbReference>
<organism evidence="20 21">
    <name type="scientific">Bradyrhizobium erythrophlei</name>
    <dbReference type="NCBI Taxonomy" id="1437360"/>
    <lineage>
        <taxon>Bacteria</taxon>
        <taxon>Pseudomonadati</taxon>
        <taxon>Pseudomonadota</taxon>
        <taxon>Alphaproteobacteria</taxon>
        <taxon>Hyphomicrobiales</taxon>
        <taxon>Nitrobacteraceae</taxon>
        <taxon>Bradyrhizobium</taxon>
    </lineage>
</organism>
<evidence type="ECO:0000256" key="14">
    <source>
        <dbReference type="PROSITE-ProRule" id="PRU00169"/>
    </source>
</evidence>
<dbReference type="Gene3D" id="2.10.70.100">
    <property type="match status" value="1"/>
</dbReference>
<evidence type="ECO:0000256" key="7">
    <source>
        <dbReference type="ARBA" id="ARBA00022679"/>
    </source>
</evidence>
<keyword evidence="6 14" id="KW-0597">Phosphoprotein</keyword>
<dbReference type="Gene3D" id="3.30.565.10">
    <property type="entry name" value="Histidine kinase-like ATPase, C-terminal domain"/>
    <property type="match status" value="1"/>
</dbReference>
<dbReference type="SMART" id="SM00091">
    <property type="entry name" value="PAS"/>
    <property type="match status" value="2"/>
</dbReference>
<reference evidence="20 21" key="1">
    <citation type="submission" date="2016-11" db="EMBL/GenBank/DDBJ databases">
        <authorList>
            <person name="Jaros S."/>
            <person name="Januszkiewicz K."/>
            <person name="Wedrychowicz H."/>
        </authorList>
    </citation>
    <scope>NUCLEOTIDE SEQUENCE [LARGE SCALE GENOMIC DNA]</scope>
    <source>
        <strain evidence="20 21">GAS242</strain>
    </source>
</reference>
<evidence type="ECO:0000256" key="10">
    <source>
        <dbReference type="ARBA" id="ARBA00022741"/>
    </source>
</evidence>
<evidence type="ECO:0000256" key="6">
    <source>
        <dbReference type="ARBA" id="ARBA00022553"/>
    </source>
</evidence>
<keyword evidence="9" id="KW-0677">Repeat</keyword>
<evidence type="ECO:0000256" key="11">
    <source>
        <dbReference type="ARBA" id="ARBA00022777"/>
    </source>
</evidence>
<dbReference type="SMART" id="SM00448">
    <property type="entry name" value="REC"/>
    <property type="match status" value="1"/>
</dbReference>
<dbReference type="NCBIfam" id="TIGR00229">
    <property type="entry name" value="sensory_box"/>
    <property type="match status" value="3"/>
</dbReference>
<dbReference type="InterPro" id="IPR005467">
    <property type="entry name" value="His_kinase_dom"/>
</dbReference>
<dbReference type="InterPro" id="IPR013656">
    <property type="entry name" value="PAS_4"/>
</dbReference>
<dbReference type="InterPro" id="IPR011006">
    <property type="entry name" value="CheY-like_superfamily"/>
</dbReference>
<dbReference type="Pfam" id="PF00072">
    <property type="entry name" value="Response_reg"/>
    <property type="match status" value="1"/>
</dbReference>
<dbReference type="PROSITE" id="PS50112">
    <property type="entry name" value="PAS"/>
    <property type="match status" value="1"/>
</dbReference>
<comment type="subcellular location">
    <subcellularLocation>
        <location evidence="2">Cell inner membrane</location>
        <topology evidence="2">Multi-pass membrane protein</topology>
    </subcellularLocation>
</comment>
<evidence type="ECO:0000259" key="16">
    <source>
        <dbReference type="PROSITE" id="PS50109"/>
    </source>
</evidence>
<evidence type="ECO:0000313" key="21">
    <source>
        <dbReference type="Proteomes" id="UP000190675"/>
    </source>
</evidence>
<dbReference type="SUPFAM" id="SSF55785">
    <property type="entry name" value="PYP-like sensor domain (PAS domain)"/>
    <property type="match status" value="3"/>
</dbReference>
<dbReference type="InterPro" id="IPR035965">
    <property type="entry name" value="PAS-like_dom_sf"/>
</dbReference>
<dbReference type="CDD" id="cd00130">
    <property type="entry name" value="PAS"/>
    <property type="match status" value="3"/>
</dbReference>
<evidence type="ECO:0000256" key="9">
    <source>
        <dbReference type="ARBA" id="ARBA00022737"/>
    </source>
</evidence>
<keyword evidence="13" id="KW-0472">Membrane</keyword>
<evidence type="ECO:0000313" key="20">
    <source>
        <dbReference type="EMBL" id="SHG02288.1"/>
    </source>
</evidence>
<dbReference type="PANTHER" id="PTHR43304:SF1">
    <property type="entry name" value="PAC DOMAIN-CONTAINING PROTEIN"/>
    <property type="match status" value="1"/>
</dbReference>
<evidence type="ECO:0000256" key="15">
    <source>
        <dbReference type="SAM" id="Coils"/>
    </source>
</evidence>
<dbReference type="Gene3D" id="3.30.450.20">
    <property type="entry name" value="PAS domain"/>
    <property type="match status" value="4"/>
</dbReference>
<feature type="domain" description="Response regulatory" evidence="17">
    <location>
        <begin position="831"/>
        <end position="944"/>
    </location>
</feature>
<feature type="domain" description="Histidine kinase" evidence="16">
    <location>
        <begin position="587"/>
        <end position="808"/>
    </location>
</feature>
<dbReference type="InterPro" id="IPR003594">
    <property type="entry name" value="HATPase_dom"/>
</dbReference>
<dbReference type="PRINTS" id="PR00344">
    <property type="entry name" value="BCTRLSENSOR"/>
</dbReference>
<sequence length="952" mass="104927">MPDEGVSTGSGRAFPTAAGELAALIRRFDWAKAGLGPLATWPQSLKTVTETLLRSPVPIVLLWGEDGIMIYNDAYSGFAGGRHPHLLGSKVREGWPEVADFNDNVMKVGLGGGTLAYKDQVLTLYRHGRPEQVRMNLDYSPVLNEAGQPAGVIAIVVETTQRVVTEGLLRDRENDLARVQKIARVGGVTVDLRNGFDSGPRSPEYLEIHGLTPDAIDTHEDWIKRLHPEDRERAFQHFIATINGPELRYSSEYRIVRPSDGQVRWIACEAQIERDETGKPLRLVGAHIDITERTLAKELLRESEERFRLIANSAPVPMWVSKLDRTRSFANQAYLDFLGLAYQEAIVFDWRGILHPDDQARIVKESLAGEASLKPFVLEARYRRADGAWRWMRSESQPRWDPAGNHIGFIGVAHDITAAKEAEGELRRLNETLEQRIGERTAQLESNEAQLRAMFETSNQYQGLLDLKGNVIYANKTALTGIMAGAADVVGKPFWDTPWFSATPAVREAVANAFAAVKCGESMRTEMLLHLPIGDRYFDFAMRPVFDQYGGVTAVLPEAVDITERRQAEEALRQSQKMEAVGQLTGGVAHDFNNLLTIIRSATDFLRRRELPDERRRRYIDAISDTVDRASKLTGQLLAFARRQPLAPQVFDVGLQVEAIAQLIRPLVGNRIQIGIEVRDPDCFAMADIAQFETTLINLAVNSRDAMDGEGLISISIEKANAIPASGTSEKRDGKFIAISITDTGTGIPYDKLTSIFEPFYTTKEVGKGTGLGLSQALGFAKQSGGEIVVGSRVGEGSTFTIYLPQAAAPAIYADINAGALEAAIGGRGHRILVVEDNEDVGRFSTELLQDLGYATRRADNAKQALALIAADQSAFDLVFSDVIMPGMNGVELAAIIRERHPHLPVVLTSGYSSVLAEHAHQGFELIQKPYSVEVLSRTLRRAILERSSTNS</sequence>
<dbReference type="Proteomes" id="UP000190675">
    <property type="component" value="Chromosome I"/>
</dbReference>
<dbReference type="SMART" id="SM00086">
    <property type="entry name" value="PAC"/>
    <property type="match status" value="4"/>
</dbReference>
<feature type="domain" description="PAC" evidence="19">
    <location>
        <begin position="523"/>
        <end position="574"/>
    </location>
</feature>
<feature type="domain" description="PAC" evidence="19">
    <location>
        <begin position="249"/>
        <end position="302"/>
    </location>
</feature>
<feature type="domain" description="PAS" evidence="18">
    <location>
        <begin position="303"/>
        <end position="364"/>
    </location>
</feature>
<dbReference type="GO" id="GO:0000166">
    <property type="term" value="F:nucleotide binding"/>
    <property type="evidence" value="ECO:0007669"/>
    <property type="project" value="UniProtKB-KW"/>
</dbReference>
<keyword evidence="8" id="KW-0812">Transmembrane</keyword>
<evidence type="ECO:0000259" key="17">
    <source>
        <dbReference type="PROSITE" id="PS50110"/>
    </source>
</evidence>
<feature type="coiled-coil region" evidence="15">
    <location>
        <begin position="416"/>
        <end position="450"/>
    </location>
</feature>
<dbReference type="InterPro" id="IPR000700">
    <property type="entry name" value="PAS-assoc_C"/>
</dbReference>
<accession>A0A1M5GF15</accession>
<keyword evidence="4" id="KW-1003">Cell membrane</keyword>
<dbReference type="SUPFAM" id="SSF52172">
    <property type="entry name" value="CheY-like"/>
    <property type="match status" value="1"/>
</dbReference>
<dbReference type="SMART" id="SM00387">
    <property type="entry name" value="HATPase_c"/>
    <property type="match status" value="1"/>
</dbReference>
<dbReference type="InterPro" id="IPR036890">
    <property type="entry name" value="HATPase_C_sf"/>
</dbReference>
<evidence type="ECO:0000256" key="2">
    <source>
        <dbReference type="ARBA" id="ARBA00004429"/>
    </source>
</evidence>
<dbReference type="GO" id="GO:0000155">
    <property type="term" value="F:phosphorelay sensor kinase activity"/>
    <property type="evidence" value="ECO:0007669"/>
    <property type="project" value="InterPro"/>
</dbReference>
<dbReference type="SUPFAM" id="SSF55874">
    <property type="entry name" value="ATPase domain of HSP90 chaperone/DNA topoisomerase II/histidine kinase"/>
    <property type="match status" value="1"/>
</dbReference>
<keyword evidence="5" id="KW-0997">Cell inner membrane</keyword>
<evidence type="ECO:0000256" key="4">
    <source>
        <dbReference type="ARBA" id="ARBA00022475"/>
    </source>
</evidence>
<dbReference type="Pfam" id="PF02518">
    <property type="entry name" value="HATPase_c"/>
    <property type="match status" value="1"/>
</dbReference>
<dbReference type="InterPro" id="IPR003661">
    <property type="entry name" value="HisK_dim/P_dom"/>
</dbReference>
<proteinExistence type="predicted"/>
<name>A0A1M5GF15_9BRAD</name>
<dbReference type="SUPFAM" id="SSF47384">
    <property type="entry name" value="Homodimeric domain of signal transducing histidine kinase"/>
    <property type="match status" value="1"/>
</dbReference>
<dbReference type="InterPro" id="IPR000014">
    <property type="entry name" value="PAS"/>
</dbReference>
<dbReference type="EMBL" id="LT670818">
    <property type="protein sequence ID" value="SHG02288.1"/>
    <property type="molecule type" value="Genomic_DNA"/>
</dbReference>
<dbReference type="InterPro" id="IPR001610">
    <property type="entry name" value="PAC"/>
</dbReference>
<dbReference type="Gene3D" id="3.40.50.2300">
    <property type="match status" value="1"/>
</dbReference>
<keyword evidence="10" id="KW-0547">Nucleotide-binding</keyword>
<dbReference type="InterPro" id="IPR001789">
    <property type="entry name" value="Sig_transdc_resp-reg_receiver"/>
</dbReference>
<evidence type="ECO:0000259" key="18">
    <source>
        <dbReference type="PROSITE" id="PS50112"/>
    </source>
</evidence>
<feature type="modified residue" description="4-aspartylphosphate" evidence="14">
    <location>
        <position position="882"/>
    </location>
</feature>